<dbReference type="InterPro" id="IPR036383">
    <property type="entry name" value="TSP1_rpt_sf"/>
</dbReference>
<evidence type="ECO:0008006" key="8">
    <source>
        <dbReference type="Google" id="ProtNLM"/>
    </source>
</evidence>
<evidence type="ECO:0000256" key="4">
    <source>
        <dbReference type="PROSITE-ProRule" id="PRU00124"/>
    </source>
</evidence>
<dbReference type="Gene3D" id="2.40.128.620">
    <property type="match status" value="1"/>
</dbReference>
<dbReference type="Proteomes" id="UP000596742">
    <property type="component" value="Unassembled WGS sequence"/>
</dbReference>
<organism evidence="6 7">
    <name type="scientific">Mytilus galloprovincialis</name>
    <name type="common">Mediterranean mussel</name>
    <dbReference type="NCBI Taxonomy" id="29158"/>
    <lineage>
        <taxon>Eukaryota</taxon>
        <taxon>Metazoa</taxon>
        <taxon>Spiralia</taxon>
        <taxon>Lophotrochozoa</taxon>
        <taxon>Mollusca</taxon>
        <taxon>Bivalvia</taxon>
        <taxon>Autobranchia</taxon>
        <taxon>Pteriomorphia</taxon>
        <taxon>Mytilida</taxon>
        <taxon>Mytiloidea</taxon>
        <taxon>Mytilidae</taxon>
        <taxon>Mytilinae</taxon>
        <taxon>Mytilus</taxon>
    </lineage>
</organism>
<comment type="caution">
    <text evidence="6">The sequence shown here is derived from an EMBL/GenBank/DDBJ whole genome shotgun (WGS) entry which is preliminary data.</text>
</comment>
<dbReference type="Pfam" id="PF00090">
    <property type="entry name" value="TSP_1"/>
    <property type="match status" value="4"/>
</dbReference>
<keyword evidence="2" id="KW-0677">Repeat</keyword>
<feature type="region of interest" description="Disordered" evidence="5">
    <location>
        <begin position="324"/>
        <end position="343"/>
    </location>
</feature>
<dbReference type="PROSITE" id="PS50068">
    <property type="entry name" value="LDLRA_2"/>
    <property type="match status" value="1"/>
</dbReference>
<keyword evidence="1" id="KW-0245">EGF-like domain</keyword>
<comment type="caution">
    <text evidence="4">Lacks conserved residue(s) required for the propagation of feature annotation.</text>
</comment>
<evidence type="ECO:0000256" key="2">
    <source>
        <dbReference type="ARBA" id="ARBA00022737"/>
    </source>
</evidence>
<dbReference type="InterPro" id="IPR000884">
    <property type="entry name" value="TSP1_rpt"/>
</dbReference>
<dbReference type="InterPro" id="IPR002172">
    <property type="entry name" value="LDrepeatLR_classA_rpt"/>
</dbReference>
<dbReference type="CDD" id="cd00112">
    <property type="entry name" value="LDLa"/>
    <property type="match status" value="1"/>
</dbReference>
<dbReference type="SUPFAM" id="SSF82895">
    <property type="entry name" value="TSP-1 type 1 repeat"/>
    <property type="match status" value="4"/>
</dbReference>
<evidence type="ECO:0000256" key="1">
    <source>
        <dbReference type="ARBA" id="ARBA00022536"/>
    </source>
</evidence>
<keyword evidence="7" id="KW-1185">Reference proteome</keyword>
<dbReference type="FunFam" id="2.20.100.10:FF:000007">
    <property type="entry name" value="Thrombospondin 1"/>
    <property type="match status" value="4"/>
</dbReference>
<feature type="non-terminal residue" evidence="6">
    <location>
        <position position="413"/>
    </location>
</feature>
<dbReference type="EMBL" id="UYJE01005245">
    <property type="protein sequence ID" value="VDI35543.1"/>
    <property type="molecule type" value="Genomic_DNA"/>
</dbReference>
<dbReference type="Pfam" id="PF00057">
    <property type="entry name" value="Ldl_recept_a"/>
    <property type="match status" value="1"/>
</dbReference>
<evidence type="ECO:0000313" key="7">
    <source>
        <dbReference type="Proteomes" id="UP000596742"/>
    </source>
</evidence>
<dbReference type="SMART" id="SM00192">
    <property type="entry name" value="LDLa"/>
    <property type="match status" value="1"/>
</dbReference>
<evidence type="ECO:0000256" key="3">
    <source>
        <dbReference type="ARBA" id="ARBA00023157"/>
    </source>
</evidence>
<dbReference type="PROSITE" id="PS50092">
    <property type="entry name" value="TSP1"/>
    <property type="match status" value="4"/>
</dbReference>
<accession>A0A8B6EKL4</accession>
<reference evidence="6" key="1">
    <citation type="submission" date="2018-11" db="EMBL/GenBank/DDBJ databases">
        <authorList>
            <person name="Alioto T."/>
            <person name="Alioto T."/>
        </authorList>
    </citation>
    <scope>NUCLEOTIDE SEQUENCE</scope>
</reference>
<dbReference type="OrthoDB" id="446173at2759"/>
<dbReference type="PANTHER" id="PTHR22906">
    <property type="entry name" value="PROPERDIN"/>
    <property type="match status" value="1"/>
</dbReference>
<dbReference type="Gene3D" id="2.20.100.10">
    <property type="entry name" value="Thrombospondin type-1 (TSP1) repeat"/>
    <property type="match status" value="4"/>
</dbReference>
<dbReference type="SMART" id="SM00209">
    <property type="entry name" value="TSP1"/>
    <property type="match status" value="4"/>
</dbReference>
<gene>
    <name evidence="6" type="ORF">MGAL_10B064820</name>
</gene>
<dbReference type="InterPro" id="IPR036055">
    <property type="entry name" value="LDL_receptor-like_sf"/>
</dbReference>
<protein>
    <recommendedName>
        <fullName evidence="8">Hemicentin-1</fullName>
    </recommendedName>
</protein>
<dbReference type="PRINTS" id="PR01705">
    <property type="entry name" value="TSP1REPEAT"/>
</dbReference>
<sequence length="413" mass="43689">PAPQHNGQDCGGSNTDTKSCTQIACPIDGNWGSWASWGSCSVTCASGTETRQRQCDSPAAQHNGQDCSGSGTDTQTCTKVACPIDGVWGSWASWGSCSVTCASGTENRQRLCDSPAPQHSGQDCSGSGTDTQTCTKVPCPIDGLWAVWSAWGTCSVTCASGTHDRSRTCTDPAPAHNGANCVGSGTATQTCTLTPCPIDGTWGQWQSWGVCSVTCGGGRQSRMRVCDDPRPANGGLPCSGSSSEYGYCNIQACPTAAYGAYVQTCPTGWFSCQHGSVSCIDEAFKCDCEEDCEDGSDESTSYASCDPYILATCPSGADTFRNRGNTEPRDHPTLVSQNRGPDFQITNTTNSSTETVNIAPSSNIEIHEPQQHFFIEGTGSRLVQPLPTRIEPSCPHEKPPPSYEDACKYYVDK</sequence>
<dbReference type="AlphaFoldDB" id="A0A8B6EKL4"/>
<evidence type="ECO:0000256" key="5">
    <source>
        <dbReference type="SAM" id="MobiDB-lite"/>
    </source>
</evidence>
<dbReference type="SUPFAM" id="SSF57424">
    <property type="entry name" value="LDL receptor-like module"/>
    <property type="match status" value="1"/>
</dbReference>
<dbReference type="InterPro" id="IPR052065">
    <property type="entry name" value="Compl_asym_regulator"/>
</dbReference>
<keyword evidence="3" id="KW-1015">Disulfide bond</keyword>
<dbReference type="PANTHER" id="PTHR22906:SF21">
    <property type="entry name" value="SEMA DOMAIN-CONTAINING PROTEIN"/>
    <property type="match status" value="1"/>
</dbReference>
<proteinExistence type="predicted"/>
<evidence type="ECO:0000313" key="6">
    <source>
        <dbReference type="EMBL" id="VDI35543.1"/>
    </source>
</evidence>
<name>A0A8B6EKL4_MYTGA</name>